<name>A0AAD9QW33_ACRCE</name>
<accession>A0AAD9QW33</accession>
<feature type="domain" description="Hikeshi-like N-terminal" evidence="2">
    <location>
        <begin position="114"/>
        <end position="234"/>
    </location>
</feature>
<dbReference type="GO" id="GO:0030544">
    <property type="term" value="F:Hsp70 protein binding"/>
    <property type="evidence" value="ECO:0007669"/>
    <property type="project" value="TreeGrafter"/>
</dbReference>
<evidence type="ECO:0000259" key="3">
    <source>
        <dbReference type="Pfam" id="PF21057"/>
    </source>
</evidence>
<dbReference type="GO" id="GO:0061608">
    <property type="term" value="F:nuclear import signal receptor activity"/>
    <property type="evidence" value="ECO:0007669"/>
    <property type="project" value="TreeGrafter"/>
</dbReference>
<dbReference type="GO" id="GO:0005829">
    <property type="term" value="C:cytosol"/>
    <property type="evidence" value="ECO:0007669"/>
    <property type="project" value="TreeGrafter"/>
</dbReference>
<evidence type="ECO:0000256" key="1">
    <source>
        <dbReference type="ARBA" id="ARBA00006623"/>
    </source>
</evidence>
<keyword evidence="5" id="KW-1185">Reference proteome</keyword>
<proteinExistence type="inferred from homology"/>
<reference evidence="4" key="2">
    <citation type="journal article" date="2023" name="Science">
        <title>Genomic signatures of disease resistance in endangered staghorn corals.</title>
        <authorList>
            <person name="Vollmer S.V."/>
            <person name="Selwyn J.D."/>
            <person name="Despard B.A."/>
            <person name="Roesel C.L."/>
        </authorList>
    </citation>
    <scope>NUCLEOTIDE SEQUENCE</scope>
    <source>
        <strain evidence="4">K2</strain>
    </source>
</reference>
<dbReference type="Pfam" id="PF05603">
    <property type="entry name" value="Hikeshi-like_N"/>
    <property type="match status" value="1"/>
</dbReference>
<evidence type="ECO:0000313" key="5">
    <source>
        <dbReference type="Proteomes" id="UP001249851"/>
    </source>
</evidence>
<dbReference type="Pfam" id="PF21057">
    <property type="entry name" value="Hikeshi-like_C"/>
    <property type="match status" value="1"/>
</dbReference>
<comment type="caution">
    <text evidence="4">The sequence shown here is derived from an EMBL/GenBank/DDBJ whole genome shotgun (WGS) entry which is preliminary data.</text>
</comment>
<evidence type="ECO:0000313" key="4">
    <source>
        <dbReference type="EMBL" id="KAK2568481.1"/>
    </source>
</evidence>
<dbReference type="PANTHER" id="PTHR12925:SF0">
    <property type="entry name" value="PROTEIN HIKESHI"/>
    <property type="match status" value="1"/>
</dbReference>
<evidence type="ECO:0000259" key="2">
    <source>
        <dbReference type="Pfam" id="PF05603"/>
    </source>
</evidence>
<sequence>MVKKLTNKVKQKGCQELAPWIQSISVHLWRSAGPCNGSKELLCEKWKSVLDHVANKHKWSDLLSQVISRVEQGNAVPLQPHVQLPRNVASKQAPTKAEATQQHHSRFNRSVESMMVQTDAQQVGPTQFVFNLLDVESIHHVVVFLTGVTPFPDEMGGAVYYCYPTPEGAASQLLGFIANTKPSAIFKLAKVKPEERVQNPFSMNSMETVPTGAQIGISIEPLDQLAQQTPVANATPSTLNSFVEYTQKMLENFFNFASSFAITQAQMTPNPSESFVPLSVVQKWYDNYQRKMKNDPNFWKR</sequence>
<dbReference type="Proteomes" id="UP001249851">
    <property type="component" value="Unassembled WGS sequence"/>
</dbReference>
<dbReference type="GO" id="GO:0005634">
    <property type="term" value="C:nucleus"/>
    <property type="evidence" value="ECO:0007669"/>
    <property type="project" value="TreeGrafter"/>
</dbReference>
<protein>
    <submittedName>
        <fullName evidence="4">Protein Hikeshi</fullName>
    </submittedName>
</protein>
<organism evidence="4 5">
    <name type="scientific">Acropora cervicornis</name>
    <name type="common">Staghorn coral</name>
    <dbReference type="NCBI Taxonomy" id="6130"/>
    <lineage>
        <taxon>Eukaryota</taxon>
        <taxon>Metazoa</taxon>
        <taxon>Cnidaria</taxon>
        <taxon>Anthozoa</taxon>
        <taxon>Hexacorallia</taxon>
        <taxon>Scleractinia</taxon>
        <taxon>Astrocoeniina</taxon>
        <taxon>Acroporidae</taxon>
        <taxon>Acropora</taxon>
    </lineage>
</organism>
<dbReference type="EMBL" id="JARQWQ010000012">
    <property type="protein sequence ID" value="KAK2568481.1"/>
    <property type="molecule type" value="Genomic_DNA"/>
</dbReference>
<reference evidence="4" key="1">
    <citation type="journal article" date="2023" name="G3 (Bethesda)">
        <title>Whole genome assembly and annotation of the endangered Caribbean coral Acropora cervicornis.</title>
        <authorList>
            <person name="Selwyn J.D."/>
            <person name="Vollmer S.V."/>
        </authorList>
    </citation>
    <scope>NUCLEOTIDE SEQUENCE</scope>
    <source>
        <strain evidence="4">K2</strain>
    </source>
</reference>
<dbReference type="GO" id="GO:0006606">
    <property type="term" value="P:protein import into nucleus"/>
    <property type="evidence" value="ECO:0007669"/>
    <property type="project" value="TreeGrafter"/>
</dbReference>
<dbReference type="InterPro" id="IPR008493">
    <property type="entry name" value="Hikeshi-like_N"/>
</dbReference>
<dbReference type="InterPro" id="IPR031318">
    <property type="entry name" value="OPI10"/>
</dbReference>
<feature type="domain" description="Hikeshi-like C-terminal" evidence="3">
    <location>
        <begin position="241"/>
        <end position="301"/>
    </location>
</feature>
<comment type="similarity">
    <text evidence="1">Belongs to the OPI10 family.</text>
</comment>
<dbReference type="InterPro" id="IPR048364">
    <property type="entry name" value="Hikeshi-like_C"/>
</dbReference>
<dbReference type="PANTHER" id="PTHR12925">
    <property type="entry name" value="HIKESHI FAMILY MEMBER"/>
    <property type="match status" value="1"/>
</dbReference>
<dbReference type="AlphaFoldDB" id="A0AAD9QW33"/>
<gene>
    <name evidence="4" type="ORF">P5673_007533</name>
</gene>